<dbReference type="Pfam" id="PF10648">
    <property type="entry name" value="Gmad2"/>
    <property type="match status" value="1"/>
</dbReference>
<dbReference type="AlphaFoldDB" id="A0A1F8ECL2"/>
<accession>A0A1F8ECL2</accession>
<name>A0A1F8ECL2_9BACT</name>
<protein>
    <recommendedName>
        <fullName evidence="6">Bacterial spore germination immunoglobulin-like domain-containing protein</fullName>
    </recommendedName>
</protein>
<feature type="domain" description="GerMN" evidence="2">
    <location>
        <begin position="149"/>
        <end position="268"/>
    </location>
</feature>
<evidence type="ECO:0000256" key="1">
    <source>
        <dbReference type="SAM" id="Phobius"/>
    </source>
</evidence>
<evidence type="ECO:0000313" key="4">
    <source>
        <dbReference type="EMBL" id="OGM98616.1"/>
    </source>
</evidence>
<evidence type="ECO:0000259" key="2">
    <source>
        <dbReference type="Pfam" id="PF10646"/>
    </source>
</evidence>
<keyword evidence="1" id="KW-0472">Membrane</keyword>
<dbReference type="Proteomes" id="UP000176893">
    <property type="component" value="Unassembled WGS sequence"/>
</dbReference>
<gene>
    <name evidence="4" type="ORF">A2649_00250</name>
</gene>
<sequence>MSVIGHKYWTIFVVVLAIVISGILYCEFTACLDEDLIVLESPFAFEEVSSPLVVKGKARGTWFFEASFPVRLFDDNGKELAVVPAQAKTDWMVTDFVEFEAELNFATPATRKGYLVFEKDNPSDLPEYANQIKVPVSFNLQASSKQTVKLYYYNPDNDKDSSGNIMCSRQGLVSVERQISYTAIPIQDAIRLLLQGNLTASELASGITTEFPLQGVELIGASLKNGILTLEFKDPQNKTGGGSCRVEILWFQIEAVAKQFPGVESVSFIPEELFQP</sequence>
<evidence type="ECO:0000313" key="5">
    <source>
        <dbReference type="Proteomes" id="UP000176893"/>
    </source>
</evidence>
<reference evidence="4 5" key="1">
    <citation type="journal article" date="2016" name="Nat. Commun.">
        <title>Thousands of microbial genomes shed light on interconnected biogeochemical processes in an aquifer system.</title>
        <authorList>
            <person name="Anantharaman K."/>
            <person name="Brown C.T."/>
            <person name="Hug L.A."/>
            <person name="Sharon I."/>
            <person name="Castelle C.J."/>
            <person name="Probst A.J."/>
            <person name="Thomas B.C."/>
            <person name="Singh A."/>
            <person name="Wilkins M.J."/>
            <person name="Karaoz U."/>
            <person name="Brodie E.L."/>
            <person name="Williams K.H."/>
            <person name="Hubbard S.S."/>
            <person name="Banfield J.F."/>
        </authorList>
    </citation>
    <scope>NUCLEOTIDE SEQUENCE [LARGE SCALE GENOMIC DNA]</scope>
</reference>
<dbReference type="STRING" id="1802661.A2649_00250"/>
<dbReference type="InterPro" id="IPR019606">
    <property type="entry name" value="GerMN"/>
</dbReference>
<comment type="caution">
    <text evidence="4">The sequence shown here is derived from an EMBL/GenBank/DDBJ whole genome shotgun (WGS) entry which is preliminary data.</text>
</comment>
<feature type="domain" description="Bacterial spore germination immunoglobulin-like" evidence="3">
    <location>
        <begin position="37"/>
        <end position="124"/>
    </location>
</feature>
<evidence type="ECO:0008006" key="6">
    <source>
        <dbReference type="Google" id="ProtNLM"/>
    </source>
</evidence>
<dbReference type="EMBL" id="MGJB01000012">
    <property type="protein sequence ID" value="OGM98616.1"/>
    <property type="molecule type" value="Genomic_DNA"/>
</dbReference>
<keyword evidence="1" id="KW-0812">Transmembrane</keyword>
<evidence type="ECO:0000259" key="3">
    <source>
        <dbReference type="Pfam" id="PF10648"/>
    </source>
</evidence>
<dbReference type="Pfam" id="PF10646">
    <property type="entry name" value="Germane"/>
    <property type="match status" value="1"/>
</dbReference>
<organism evidence="4 5">
    <name type="scientific">Candidatus Yanofskybacteria bacterium RIFCSPHIGHO2_01_FULL_41_26</name>
    <dbReference type="NCBI Taxonomy" id="1802661"/>
    <lineage>
        <taxon>Bacteria</taxon>
        <taxon>Candidatus Yanofskyibacteriota</taxon>
    </lineage>
</organism>
<proteinExistence type="predicted"/>
<feature type="transmembrane region" description="Helical" evidence="1">
    <location>
        <begin position="7"/>
        <end position="25"/>
    </location>
</feature>
<keyword evidence="1" id="KW-1133">Transmembrane helix</keyword>
<dbReference type="InterPro" id="IPR018911">
    <property type="entry name" value="Gmad2_Ig-like_dom"/>
</dbReference>